<evidence type="ECO:0000256" key="1">
    <source>
        <dbReference type="ARBA" id="ARBA00022690"/>
    </source>
</evidence>
<dbReference type="GO" id="GO:0030414">
    <property type="term" value="F:peptidase inhibitor activity"/>
    <property type="evidence" value="ECO:0007669"/>
    <property type="project" value="UniProtKB-KW"/>
</dbReference>
<accession>A0A482VPX9</accession>
<dbReference type="STRING" id="1661398.A0A482VPX9"/>
<feature type="non-terminal residue" evidence="4">
    <location>
        <position position="1"/>
    </location>
</feature>
<evidence type="ECO:0000313" key="4">
    <source>
        <dbReference type="EMBL" id="RZC34776.1"/>
    </source>
</evidence>
<dbReference type="PANTHER" id="PTHR23259">
    <property type="entry name" value="RIDDLE"/>
    <property type="match status" value="1"/>
</dbReference>
<feature type="domain" description="TIL" evidence="3">
    <location>
        <begin position="4"/>
        <end position="60"/>
    </location>
</feature>
<name>A0A482VPX9_ASBVE</name>
<dbReference type="Pfam" id="PF01826">
    <property type="entry name" value="TIL"/>
    <property type="match status" value="2"/>
</dbReference>
<sequence>VTKCGENEEPTTECIPPCYPTCENPNPPFCIFHRCETGCRCKDGHIRDKFRGKCVPESSCVPEGVTVGHRNVSCSENQIATTCQSPCLPTCDMPEPPSCILIWCSHGCLCKDGYILATEKGPCVPKSSCKIKVD</sequence>
<dbReference type="SUPFAM" id="SSF57567">
    <property type="entry name" value="Serine protease inhibitors"/>
    <property type="match status" value="2"/>
</dbReference>
<keyword evidence="5" id="KW-1185">Reference proteome</keyword>
<protein>
    <submittedName>
        <fullName evidence="4">Zonadhesin-like</fullName>
    </submittedName>
</protein>
<dbReference type="OrthoDB" id="6781148at2759"/>
<dbReference type="InterPro" id="IPR036084">
    <property type="entry name" value="Ser_inhib-like_sf"/>
</dbReference>
<dbReference type="Proteomes" id="UP000292052">
    <property type="component" value="Unassembled WGS sequence"/>
</dbReference>
<evidence type="ECO:0000313" key="5">
    <source>
        <dbReference type="Proteomes" id="UP000292052"/>
    </source>
</evidence>
<evidence type="ECO:0000256" key="2">
    <source>
        <dbReference type="ARBA" id="ARBA00023157"/>
    </source>
</evidence>
<dbReference type="PANTHER" id="PTHR23259:SF70">
    <property type="entry name" value="ACCESSORY GLAND PROTEIN ACP62F-RELATED"/>
    <property type="match status" value="1"/>
</dbReference>
<feature type="domain" description="TIL" evidence="3">
    <location>
        <begin position="74"/>
        <end position="129"/>
    </location>
</feature>
<proteinExistence type="predicted"/>
<dbReference type="EMBL" id="QDEB01076807">
    <property type="protein sequence ID" value="RZC34776.1"/>
    <property type="molecule type" value="Genomic_DNA"/>
</dbReference>
<gene>
    <name evidence="4" type="ORF">BDFB_012207</name>
</gene>
<dbReference type="InterPro" id="IPR051368">
    <property type="entry name" value="SerProtInhib-TIL_Domain"/>
</dbReference>
<keyword evidence="1" id="KW-0646">Protease inhibitor</keyword>
<dbReference type="CDD" id="cd19941">
    <property type="entry name" value="TIL"/>
    <property type="match status" value="2"/>
</dbReference>
<keyword evidence="2" id="KW-1015">Disulfide bond</keyword>
<dbReference type="Gene3D" id="2.10.25.10">
    <property type="entry name" value="Laminin"/>
    <property type="match status" value="2"/>
</dbReference>
<evidence type="ECO:0000259" key="3">
    <source>
        <dbReference type="Pfam" id="PF01826"/>
    </source>
</evidence>
<dbReference type="InterPro" id="IPR002919">
    <property type="entry name" value="TIL_dom"/>
</dbReference>
<organism evidence="4 5">
    <name type="scientific">Asbolus verrucosus</name>
    <name type="common">Desert ironclad beetle</name>
    <dbReference type="NCBI Taxonomy" id="1661398"/>
    <lineage>
        <taxon>Eukaryota</taxon>
        <taxon>Metazoa</taxon>
        <taxon>Ecdysozoa</taxon>
        <taxon>Arthropoda</taxon>
        <taxon>Hexapoda</taxon>
        <taxon>Insecta</taxon>
        <taxon>Pterygota</taxon>
        <taxon>Neoptera</taxon>
        <taxon>Endopterygota</taxon>
        <taxon>Coleoptera</taxon>
        <taxon>Polyphaga</taxon>
        <taxon>Cucujiformia</taxon>
        <taxon>Tenebrionidae</taxon>
        <taxon>Pimeliinae</taxon>
        <taxon>Asbolus</taxon>
    </lineage>
</organism>
<reference evidence="4 5" key="1">
    <citation type="submission" date="2017-03" db="EMBL/GenBank/DDBJ databases">
        <title>Genome of the blue death feigning beetle - Asbolus verrucosus.</title>
        <authorList>
            <person name="Rider S.D."/>
        </authorList>
    </citation>
    <scope>NUCLEOTIDE SEQUENCE [LARGE SCALE GENOMIC DNA]</scope>
    <source>
        <strain evidence="4">Butters</strain>
        <tissue evidence="4">Head and leg muscle</tissue>
    </source>
</reference>
<comment type="caution">
    <text evidence="4">The sequence shown here is derived from an EMBL/GenBank/DDBJ whole genome shotgun (WGS) entry which is preliminary data.</text>
</comment>
<dbReference type="AlphaFoldDB" id="A0A482VPX9"/>